<dbReference type="SUPFAM" id="SSF52540">
    <property type="entry name" value="P-loop containing nucleoside triphosphate hydrolases"/>
    <property type="match status" value="1"/>
</dbReference>
<dbReference type="NCBIfam" id="NF005994">
    <property type="entry name" value="PRK08118.1"/>
    <property type="match status" value="1"/>
</dbReference>
<dbReference type="PANTHER" id="PTHR37816">
    <property type="entry name" value="YALI0E33011P"/>
    <property type="match status" value="1"/>
</dbReference>
<dbReference type="InterPro" id="IPR052922">
    <property type="entry name" value="Cytidylate_Kinase-2"/>
</dbReference>
<comment type="caution">
    <text evidence="1">The sequence shown here is derived from an EMBL/GenBank/DDBJ whole genome shotgun (WGS) entry which is preliminary data.</text>
</comment>
<gene>
    <name evidence="1" type="ORF">ACFSB2_06750</name>
</gene>
<protein>
    <submittedName>
        <fullName evidence="1">DNA topology modulation protein</fullName>
    </submittedName>
</protein>
<evidence type="ECO:0000313" key="2">
    <source>
        <dbReference type="Proteomes" id="UP001597079"/>
    </source>
</evidence>
<organism evidence="1 2">
    <name type="scientific">Alicyclobacillus fodiniaquatilis</name>
    <dbReference type="NCBI Taxonomy" id="1661150"/>
    <lineage>
        <taxon>Bacteria</taxon>
        <taxon>Bacillati</taxon>
        <taxon>Bacillota</taxon>
        <taxon>Bacilli</taxon>
        <taxon>Bacillales</taxon>
        <taxon>Alicyclobacillaceae</taxon>
        <taxon>Alicyclobacillus</taxon>
    </lineage>
</organism>
<sequence length="177" mass="20860">MKKIMIIGSGGSGKSVMARKLGDITKLPVYHLDALFWKPGWVATPNDEWDDMQKELIQRDEWIIDGMYNRTLDIRLSAADTVIFIDLPRWITTYRVIKRRVQYHGKTRPDLHDGCPEKLDWAFVKWVWNFPKNRRAIIMEKIQKHANKNVIILRSLKDIDELIEQAKRETGAFRRLS</sequence>
<dbReference type="Gene3D" id="3.40.50.300">
    <property type="entry name" value="P-loop containing nucleotide triphosphate hydrolases"/>
    <property type="match status" value="1"/>
</dbReference>
<dbReference type="RefSeq" id="WP_377942273.1">
    <property type="nucleotide sequence ID" value="NZ_JBHUCX010000020.1"/>
</dbReference>
<dbReference type="PANTHER" id="PTHR37816:SF3">
    <property type="entry name" value="MODULATES DNA TOPOLOGY"/>
    <property type="match status" value="1"/>
</dbReference>
<name>A0ABW4JFC1_9BACL</name>
<keyword evidence="2" id="KW-1185">Reference proteome</keyword>
<reference evidence="2" key="1">
    <citation type="journal article" date="2019" name="Int. J. Syst. Evol. Microbiol.">
        <title>The Global Catalogue of Microorganisms (GCM) 10K type strain sequencing project: providing services to taxonomists for standard genome sequencing and annotation.</title>
        <authorList>
            <consortium name="The Broad Institute Genomics Platform"/>
            <consortium name="The Broad Institute Genome Sequencing Center for Infectious Disease"/>
            <person name="Wu L."/>
            <person name="Ma J."/>
        </authorList>
    </citation>
    <scope>NUCLEOTIDE SEQUENCE [LARGE SCALE GENOMIC DNA]</scope>
    <source>
        <strain evidence="2">CGMCC 1.12286</strain>
    </source>
</reference>
<dbReference type="Proteomes" id="UP001597079">
    <property type="component" value="Unassembled WGS sequence"/>
</dbReference>
<dbReference type="EMBL" id="JBHUCX010000020">
    <property type="protein sequence ID" value="MFD1674403.1"/>
    <property type="molecule type" value="Genomic_DNA"/>
</dbReference>
<accession>A0ABW4JFC1</accession>
<dbReference type="InterPro" id="IPR027417">
    <property type="entry name" value="P-loop_NTPase"/>
</dbReference>
<proteinExistence type="predicted"/>
<evidence type="ECO:0000313" key="1">
    <source>
        <dbReference type="EMBL" id="MFD1674403.1"/>
    </source>
</evidence>